<evidence type="ECO:0000256" key="1">
    <source>
        <dbReference type="SAM" id="Phobius"/>
    </source>
</evidence>
<dbReference type="OrthoDB" id="9955531at2"/>
<feature type="transmembrane region" description="Helical" evidence="1">
    <location>
        <begin position="166"/>
        <end position="190"/>
    </location>
</feature>
<protein>
    <submittedName>
        <fullName evidence="2">Uncharacterized protein</fullName>
    </submittedName>
</protein>
<keyword evidence="1" id="KW-0812">Transmembrane</keyword>
<dbReference type="Proteomes" id="UP000253790">
    <property type="component" value="Chromosome"/>
</dbReference>
<feature type="transmembrane region" description="Helical" evidence="1">
    <location>
        <begin position="29"/>
        <end position="50"/>
    </location>
</feature>
<dbReference type="EMBL" id="CP031229">
    <property type="protein sequence ID" value="AXH95434.1"/>
    <property type="molecule type" value="Genomic_DNA"/>
</dbReference>
<organism evidence="2 3">
    <name type="scientific">Ornithinimicrobium avium</name>
    <dbReference type="NCBI Taxonomy" id="2283195"/>
    <lineage>
        <taxon>Bacteria</taxon>
        <taxon>Bacillati</taxon>
        <taxon>Actinomycetota</taxon>
        <taxon>Actinomycetes</taxon>
        <taxon>Micrococcales</taxon>
        <taxon>Ornithinimicrobiaceae</taxon>
        <taxon>Ornithinimicrobium</taxon>
    </lineage>
</organism>
<dbReference type="KEGG" id="orn:DV701_04190"/>
<sequence>MCSCSGPGGNGPAAVAPVVTPTRRTVLRLGAVCMIVAGVLLLGVGAWAALSARDAPELTVSDGPEVVLPEAGVLGGSVTVYVDGPVEDGPSQLGCEVLRADGDVAQGTRMDAFTHALADPVTVEGATWHPLTEVDLFPAPATLSCPDELLSPAALSAPSTFGGDSLLVAGAALGFAPVGIVIGAVALLVLRERR</sequence>
<evidence type="ECO:0000313" key="2">
    <source>
        <dbReference type="EMBL" id="AXH95434.1"/>
    </source>
</evidence>
<keyword evidence="3" id="KW-1185">Reference proteome</keyword>
<keyword evidence="1" id="KW-0472">Membrane</keyword>
<name>A0A345NK76_9MICO</name>
<dbReference type="AlphaFoldDB" id="A0A345NK76"/>
<evidence type="ECO:0000313" key="3">
    <source>
        <dbReference type="Proteomes" id="UP000253790"/>
    </source>
</evidence>
<accession>A0A345NK76</accession>
<proteinExistence type="predicted"/>
<keyword evidence="1" id="KW-1133">Transmembrane helix</keyword>
<reference evidence="2 3" key="1">
    <citation type="submission" date="2018-07" db="EMBL/GenBank/DDBJ databases">
        <title>Complete genome sequencing of Ornithinimicrobium sp. AMA3305.</title>
        <authorList>
            <person name="Bae J.-W."/>
        </authorList>
    </citation>
    <scope>NUCLEOTIDE SEQUENCE [LARGE SCALE GENOMIC DNA]</scope>
    <source>
        <strain evidence="2 3">AMA3305</strain>
    </source>
</reference>
<gene>
    <name evidence="2" type="ORF">DV701_04190</name>
</gene>